<feature type="region of interest" description="Disordered" evidence="1">
    <location>
        <begin position="650"/>
        <end position="689"/>
    </location>
</feature>
<feature type="compositionally biased region" description="Basic and acidic residues" evidence="1">
    <location>
        <begin position="367"/>
        <end position="378"/>
    </location>
</feature>
<accession>A0AAF0DM94</accession>
<feature type="compositionally biased region" description="Polar residues" evidence="1">
    <location>
        <begin position="654"/>
        <end position="667"/>
    </location>
</feature>
<gene>
    <name evidence="2" type="ORF">PRK78_004846</name>
</gene>
<feature type="compositionally biased region" description="Basic and acidic residues" evidence="1">
    <location>
        <begin position="668"/>
        <end position="689"/>
    </location>
</feature>
<evidence type="ECO:0000256" key="1">
    <source>
        <dbReference type="SAM" id="MobiDB-lite"/>
    </source>
</evidence>
<reference evidence="2" key="1">
    <citation type="submission" date="2023-03" db="EMBL/GenBank/DDBJ databases">
        <title>Emydomyces testavorans Genome Sequence.</title>
        <authorList>
            <person name="Hoyer L."/>
        </authorList>
    </citation>
    <scope>NUCLEOTIDE SEQUENCE</scope>
    <source>
        <strain evidence="2">16-2883</strain>
    </source>
</reference>
<protein>
    <recommendedName>
        <fullName evidence="4">Nuclear matrix protein</fullName>
    </recommendedName>
</protein>
<proteinExistence type="predicted"/>
<dbReference type="EMBL" id="CP120629">
    <property type="protein sequence ID" value="WEW59375.1"/>
    <property type="molecule type" value="Genomic_DNA"/>
</dbReference>
<dbReference type="AlphaFoldDB" id="A0AAF0DM94"/>
<dbReference type="Proteomes" id="UP001219355">
    <property type="component" value="Chromosome 3"/>
</dbReference>
<evidence type="ECO:0008006" key="4">
    <source>
        <dbReference type="Google" id="ProtNLM"/>
    </source>
</evidence>
<dbReference type="GO" id="GO:0006406">
    <property type="term" value="P:mRNA export from nucleus"/>
    <property type="evidence" value="ECO:0007669"/>
    <property type="project" value="TreeGrafter"/>
</dbReference>
<dbReference type="Pfam" id="PF11957">
    <property type="entry name" value="efThoc1"/>
    <property type="match status" value="1"/>
</dbReference>
<dbReference type="PANTHER" id="PTHR13265:SF0">
    <property type="entry name" value="HPR1"/>
    <property type="match status" value="1"/>
</dbReference>
<name>A0AAF0DM94_9EURO</name>
<dbReference type="PANTHER" id="PTHR13265">
    <property type="entry name" value="THO COMPLEX SUBUNIT 1"/>
    <property type="match status" value="1"/>
</dbReference>
<evidence type="ECO:0000313" key="3">
    <source>
        <dbReference type="Proteomes" id="UP001219355"/>
    </source>
</evidence>
<keyword evidence="3" id="KW-1185">Reference proteome</keyword>
<sequence>MAVENIRAVQLYRELVEELLDAAAEVKQSSAIDPPITEADLGDAIRETRDNEAEILKNQSLQSTYAAVETAFREKFYHLLATTSITEPEFVQIWNLLDIVSFFSDNGKIFPKISAISFSLMSCFLERCEPGLIFWLIEELLDSQTIDGCRKVFDYLESRRERNTAVSLAGPFDLERRHFLILEQKHFKQKSLIILRSCNELLRRLSRAEDTVFCGRVFIFLFQSFPLGDKSSVNLRGEYHTENVTAFDELPKPAPTSESAMDVDMHDVEAPKPLNGSLIAESAANSQAGSAPVQGDDQISKRPSGTVAQAEDTSIDMDALYPVFWGLQANFSAPTRLFEPEHFASFKTGLESTVSTFRKVSMDLEKRGMTKGSEETPRRGIKRKRTENGAETANTFNPKYLTSRDLFELEANDVAFRRHILVQSLIILDFLISLTPRAKAKLTDTTNKSVLYSYVLNDEDVSFVSTRQISSVLLTTFEAKWVAQMKSSIASYLQQGNDGKFYYRMVDTVLTRDKNWVRWKAEGCPPIERPPVQVEDYLNTQSSVVKISTSKRLRAAPLGSLDLRFLSEDANLGNLNCLKETERYVNPRADTYMKGIADDEFNIEMAQTSEEKEEAARAKASKTWRILRISLRNKLNRFDHIDDGKKLKYLFESPPNSEKPTTETENGVDSHGDGSAKNESLKENNVLEK</sequence>
<feature type="region of interest" description="Disordered" evidence="1">
    <location>
        <begin position="283"/>
        <end position="303"/>
    </location>
</feature>
<feature type="region of interest" description="Disordered" evidence="1">
    <location>
        <begin position="367"/>
        <end position="394"/>
    </location>
</feature>
<evidence type="ECO:0000313" key="2">
    <source>
        <dbReference type="EMBL" id="WEW59375.1"/>
    </source>
</evidence>
<dbReference type="InterPro" id="IPR021861">
    <property type="entry name" value="THO_THOC1"/>
</dbReference>
<organism evidence="2 3">
    <name type="scientific">Emydomyces testavorans</name>
    <dbReference type="NCBI Taxonomy" id="2070801"/>
    <lineage>
        <taxon>Eukaryota</taxon>
        <taxon>Fungi</taxon>
        <taxon>Dikarya</taxon>
        <taxon>Ascomycota</taxon>
        <taxon>Pezizomycotina</taxon>
        <taxon>Eurotiomycetes</taxon>
        <taxon>Eurotiomycetidae</taxon>
        <taxon>Onygenales</taxon>
        <taxon>Nannizziopsiaceae</taxon>
        <taxon>Emydomyces</taxon>
    </lineage>
</organism>
<dbReference type="GO" id="GO:0000445">
    <property type="term" value="C:THO complex part of transcription export complex"/>
    <property type="evidence" value="ECO:0007669"/>
    <property type="project" value="TreeGrafter"/>
</dbReference>